<protein>
    <submittedName>
        <fullName evidence="3">Uncharacterized protein</fullName>
    </submittedName>
</protein>
<proteinExistence type="predicted"/>
<name>A0A2V3ID80_9FLOR</name>
<reference evidence="3 4" key="1">
    <citation type="journal article" date="2018" name="Mol. Biol. Evol.">
        <title>Analysis of the draft genome of the red seaweed Gracilariopsis chorda provides insights into genome size evolution in Rhodophyta.</title>
        <authorList>
            <person name="Lee J."/>
            <person name="Yang E.C."/>
            <person name="Graf L."/>
            <person name="Yang J.H."/>
            <person name="Qiu H."/>
            <person name="Zel Zion U."/>
            <person name="Chan C.X."/>
            <person name="Stephens T.G."/>
            <person name="Weber A.P.M."/>
            <person name="Boo G.H."/>
            <person name="Boo S.M."/>
            <person name="Kim K.M."/>
            <person name="Shin Y."/>
            <person name="Jung M."/>
            <person name="Lee S.J."/>
            <person name="Yim H.S."/>
            <person name="Lee J.H."/>
            <person name="Bhattacharya D."/>
            <person name="Yoon H.S."/>
        </authorList>
    </citation>
    <scope>NUCLEOTIDE SEQUENCE [LARGE SCALE GENOMIC DNA]</scope>
    <source>
        <strain evidence="3 4">SKKU-2015</strain>
        <tissue evidence="3">Whole body</tissue>
    </source>
</reference>
<evidence type="ECO:0000313" key="4">
    <source>
        <dbReference type="Proteomes" id="UP000247409"/>
    </source>
</evidence>
<feature type="chain" id="PRO_5015837743" evidence="2">
    <location>
        <begin position="28"/>
        <end position="171"/>
    </location>
</feature>
<keyword evidence="4" id="KW-1185">Reference proteome</keyword>
<comment type="caution">
    <text evidence="3">The sequence shown here is derived from an EMBL/GenBank/DDBJ whole genome shotgun (WGS) entry which is preliminary data.</text>
</comment>
<feature type="region of interest" description="Disordered" evidence="1">
    <location>
        <begin position="69"/>
        <end position="125"/>
    </location>
</feature>
<gene>
    <name evidence="3" type="ORF">BWQ96_10279</name>
</gene>
<dbReference type="EMBL" id="NBIV01000382">
    <property type="protein sequence ID" value="PXF40011.1"/>
    <property type="molecule type" value="Genomic_DNA"/>
</dbReference>
<evidence type="ECO:0000313" key="3">
    <source>
        <dbReference type="EMBL" id="PXF40011.1"/>
    </source>
</evidence>
<keyword evidence="2" id="KW-0732">Signal</keyword>
<accession>A0A2V3ID80</accession>
<feature type="signal peptide" evidence="2">
    <location>
        <begin position="1"/>
        <end position="27"/>
    </location>
</feature>
<evidence type="ECO:0000256" key="2">
    <source>
        <dbReference type="SAM" id="SignalP"/>
    </source>
</evidence>
<evidence type="ECO:0000256" key="1">
    <source>
        <dbReference type="SAM" id="MobiDB-lite"/>
    </source>
</evidence>
<organism evidence="3 4">
    <name type="scientific">Gracilariopsis chorda</name>
    <dbReference type="NCBI Taxonomy" id="448386"/>
    <lineage>
        <taxon>Eukaryota</taxon>
        <taxon>Rhodophyta</taxon>
        <taxon>Florideophyceae</taxon>
        <taxon>Rhodymeniophycidae</taxon>
        <taxon>Gracilariales</taxon>
        <taxon>Gracilariaceae</taxon>
        <taxon>Gracilariopsis</taxon>
    </lineage>
</organism>
<dbReference type="Proteomes" id="UP000247409">
    <property type="component" value="Unassembled WGS sequence"/>
</dbReference>
<dbReference type="AlphaFoldDB" id="A0A2V3ID80"/>
<sequence>MCSLISSLMAIAAPFNGLAGLAGFCEAGVLEPSSSFGRRFGGMDAGRNGIDVKNGGGGGAPPLDVAPGNFGGDGVGRTGADEPDLVAGGGGGGGRGPPPPEVLPDGSGGGVGAASTPDGAERNGGLGVLGAAGRARIVRNGMVPVMLRSGCIRREREERLFCQGATSVAAK</sequence>